<dbReference type="Pfam" id="PF03661">
    <property type="entry name" value="TMEM33_Pom33"/>
    <property type="match status" value="1"/>
</dbReference>
<dbReference type="EMBL" id="JBEVYD010000013">
    <property type="protein sequence ID" value="KAL3228459.1"/>
    <property type="molecule type" value="Genomic_DNA"/>
</dbReference>
<accession>A0ABR4NLS2</accession>
<evidence type="ECO:0000256" key="6">
    <source>
        <dbReference type="SAM" id="Phobius"/>
    </source>
</evidence>
<evidence type="ECO:0000256" key="1">
    <source>
        <dbReference type="ARBA" id="ARBA00004141"/>
    </source>
</evidence>
<gene>
    <name evidence="7" type="ORF">RNJ44_02404</name>
</gene>
<proteinExistence type="inferred from homology"/>
<comment type="similarity">
    <text evidence="2">Belongs to the PER33/POM33 family.</text>
</comment>
<comment type="caution">
    <text evidence="7">The sequence shown here is derived from an EMBL/GenBank/DDBJ whole genome shotgun (WGS) entry which is preliminary data.</text>
</comment>
<feature type="transmembrane region" description="Helical" evidence="6">
    <location>
        <begin position="23"/>
        <end position="41"/>
    </location>
</feature>
<keyword evidence="3 6" id="KW-0812">Transmembrane</keyword>
<reference evidence="7 8" key="1">
    <citation type="submission" date="2024-05" db="EMBL/GenBank/DDBJ databases">
        <title>Long read based assembly of the Candida bracarensis genome reveals expanded adhesin content.</title>
        <authorList>
            <person name="Marcet-Houben M."/>
            <person name="Ksiezopolska E."/>
            <person name="Gabaldon T."/>
        </authorList>
    </citation>
    <scope>NUCLEOTIDE SEQUENCE [LARGE SCALE GENOMIC DNA]</scope>
    <source>
        <strain evidence="7 8">CBM6</strain>
    </source>
</reference>
<dbReference type="PANTHER" id="PTHR12703:SF4">
    <property type="entry name" value="TRANSMEMBRANE PROTEIN 33"/>
    <property type="match status" value="1"/>
</dbReference>
<keyword evidence="4 6" id="KW-1133">Transmembrane helix</keyword>
<keyword evidence="5 6" id="KW-0472">Membrane</keyword>
<keyword evidence="8" id="KW-1185">Reference proteome</keyword>
<feature type="transmembrane region" description="Helical" evidence="6">
    <location>
        <begin position="53"/>
        <end position="72"/>
    </location>
</feature>
<dbReference type="InterPro" id="IPR051645">
    <property type="entry name" value="PER33/POM33_regulator"/>
</dbReference>
<feature type="transmembrane region" description="Helical" evidence="6">
    <location>
        <begin position="93"/>
        <end position="112"/>
    </location>
</feature>
<feature type="transmembrane region" description="Helical" evidence="6">
    <location>
        <begin position="185"/>
        <end position="210"/>
    </location>
</feature>
<evidence type="ECO:0000313" key="7">
    <source>
        <dbReference type="EMBL" id="KAL3228459.1"/>
    </source>
</evidence>
<name>A0ABR4NLS2_9SACH</name>
<evidence type="ECO:0000256" key="3">
    <source>
        <dbReference type="ARBA" id="ARBA00022692"/>
    </source>
</evidence>
<comment type="subcellular location">
    <subcellularLocation>
        <location evidence="1">Membrane</location>
        <topology evidence="1">Multi-pass membrane protein</topology>
    </subcellularLocation>
</comment>
<organism evidence="7 8">
    <name type="scientific">Nakaseomyces bracarensis</name>
    <dbReference type="NCBI Taxonomy" id="273131"/>
    <lineage>
        <taxon>Eukaryota</taxon>
        <taxon>Fungi</taxon>
        <taxon>Dikarya</taxon>
        <taxon>Ascomycota</taxon>
        <taxon>Saccharomycotina</taxon>
        <taxon>Saccharomycetes</taxon>
        <taxon>Saccharomycetales</taxon>
        <taxon>Saccharomycetaceae</taxon>
        <taxon>Nakaseomyces</taxon>
    </lineage>
</organism>
<dbReference type="Proteomes" id="UP001623330">
    <property type="component" value="Unassembled WGS sequence"/>
</dbReference>
<dbReference type="InterPro" id="IPR005344">
    <property type="entry name" value="TMEM33/Pom33"/>
</dbReference>
<dbReference type="PANTHER" id="PTHR12703">
    <property type="entry name" value="TRANSMEMBRANE PROTEIN 33"/>
    <property type="match status" value="1"/>
</dbReference>
<evidence type="ECO:0000256" key="4">
    <source>
        <dbReference type="ARBA" id="ARBA00022989"/>
    </source>
</evidence>
<evidence type="ECO:0000313" key="8">
    <source>
        <dbReference type="Proteomes" id="UP001623330"/>
    </source>
</evidence>
<evidence type="ECO:0000256" key="5">
    <source>
        <dbReference type="ARBA" id="ARBA00023136"/>
    </source>
</evidence>
<evidence type="ECO:0000256" key="2">
    <source>
        <dbReference type="ARBA" id="ARBA00007322"/>
    </source>
</evidence>
<sequence>MVRERPVAPFMTVMQSRIKQPQFFWFLGHFMVLYHGLKIHMRLFGFGNAEYHYRWSLVYLSITYGIVLYQFVKGGQLGFQLSTIRKRLHELDTLQYFVLLMSLYFLSFGGFIDLNILNSLHIYSFFHCINYFKDNLLPFISVIPLGTRTALTRNITSFIESSNRLCLKVAHDFEMCCVLSLSVRALYYAVAMMTADTKCRFIGALIYVWFFKLRYIQNQQLRSDVDSKVVMVESSPYLRMYPSVQQLWYRTKTVYLAVLTKLPA</sequence>
<protein>
    <submittedName>
        <fullName evidence="7">Uncharacterized protein</fullName>
    </submittedName>
</protein>